<evidence type="ECO:0000313" key="1">
    <source>
        <dbReference type="EMBL" id="ETL88062.1"/>
    </source>
</evidence>
<sequence>MLTIERNDTFGLILMREQRDLNQGSLSPTPCSIHHSYRKRFACQSIQG</sequence>
<dbReference type="VEuPathDB" id="FungiDB:PPTG_21290"/>
<dbReference type="AlphaFoldDB" id="W2KSI2"/>
<name>W2KSI2_PHYNI</name>
<dbReference type="Proteomes" id="UP000054423">
    <property type="component" value="Unassembled WGS sequence"/>
</dbReference>
<proteinExistence type="predicted"/>
<protein>
    <submittedName>
        <fullName evidence="1">Uncharacterized protein</fullName>
    </submittedName>
</protein>
<gene>
    <name evidence="1" type="ORF">L917_12840</name>
</gene>
<organism evidence="1">
    <name type="scientific">Phytophthora nicotianae</name>
    <name type="common">Potato buckeye rot agent</name>
    <name type="synonym">Phytophthora parasitica</name>
    <dbReference type="NCBI Taxonomy" id="4792"/>
    <lineage>
        <taxon>Eukaryota</taxon>
        <taxon>Sar</taxon>
        <taxon>Stramenopiles</taxon>
        <taxon>Oomycota</taxon>
        <taxon>Peronosporomycetes</taxon>
        <taxon>Peronosporales</taxon>
        <taxon>Peronosporaceae</taxon>
        <taxon>Phytophthora</taxon>
    </lineage>
</organism>
<reference evidence="1" key="1">
    <citation type="submission" date="2013-11" db="EMBL/GenBank/DDBJ databases">
        <title>The Genome Sequence of Phytophthora parasitica CHvinca01.</title>
        <authorList>
            <consortium name="The Broad Institute Genomics Platform"/>
            <person name="Russ C."/>
            <person name="Tyler B."/>
            <person name="Panabieres F."/>
            <person name="Shan W."/>
            <person name="Tripathy S."/>
            <person name="Grunwald N."/>
            <person name="Machado M."/>
            <person name="Johnson C.S."/>
            <person name="Arredondo F."/>
            <person name="Hong C."/>
            <person name="Coffey M."/>
            <person name="Young S.K."/>
            <person name="Zeng Q."/>
            <person name="Gargeya S."/>
            <person name="Fitzgerald M."/>
            <person name="Abouelleil A."/>
            <person name="Alvarado L."/>
            <person name="Chapman S.B."/>
            <person name="Gainer-Dewar J."/>
            <person name="Goldberg J."/>
            <person name="Griggs A."/>
            <person name="Gujja S."/>
            <person name="Hansen M."/>
            <person name="Howarth C."/>
            <person name="Imamovic A."/>
            <person name="Ireland A."/>
            <person name="Larimer J."/>
            <person name="McCowan C."/>
            <person name="Murphy C."/>
            <person name="Pearson M."/>
            <person name="Poon T.W."/>
            <person name="Priest M."/>
            <person name="Roberts A."/>
            <person name="Saif S."/>
            <person name="Shea T."/>
            <person name="Sykes S."/>
            <person name="Wortman J."/>
            <person name="Nusbaum C."/>
            <person name="Birren B."/>
        </authorList>
    </citation>
    <scope>NUCLEOTIDE SEQUENCE [LARGE SCALE GENOMIC DNA]</scope>
    <source>
        <strain evidence="1">CHvinca01</strain>
    </source>
</reference>
<accession>W2KSI2</accession>
<dbReference type="EMBL" id="KI680912">
    <property type="protein sequence ID" value="ETL88062.1"/>
    <property type="molecule type" value="Genomic_DNA"/>
</dbReference>